<accession>A0A1W2AQJ5</accession>
<dbReference type="GO" id="GO:0004049">
    <property type="term" value="F:anthranilate synthase activity"/>
    <property type="evidence" value="ECO:0007669"/>
    <property type="project" value="TreeGrafter"/>
</dbReference>
<dbReference type="NCBIfam" id="TIGR00566">
    <property type="entry name" value="trpG_papA"/>
    <property type="match status" value="1"/>
</dbReference>
<dbReference type="Gene3D" id="3.40.50.880">
    <property type="match status" value="1"/>
</dbReference>
<dbReference type="PRINTS" id="PR00097">
    <property type="entry name" value="ANTSNTHASEII"/>
</dbReference>
<evidence type="ECO:0000313" key="3">
    <source>
        <dbReference type="EMBL" id="SMC62976.1"/>
    </source>
</evidence>
<dbReference type="EMBL" id="FWXN01000006">
    <property type="protein sequence ID" value="SMC62976.1"/>
    <property type="molecule type" value="Genomic_DNA"/>
</dbReference>
<gene>
    <name evidence="3" type="ORF">SAMN06296429_106134</name>
</gene>
<dbReference type="RefSeq" id="WP_084450947.1">
    <property type="nucleotide sequence ID" value="NZ_FWXN01000006.1"/>
</dbReference>
<dbReference type="PANTHER" id="PTHR43418:SF4">
    <property type="entry name" value="MULTIFUNCTIONAL TRYPTOPHAN BIOSYNTHESIS PROTEIN"/>
    <property type="match status" value="1"/>
</dbReference>
<dbReference type="PRINTS" id="PR00099">
    <property type="entry name" value="CPSGATASE"/>
</dbReference>
<dbReference type="PROSITE" id="PS51273">
    <property type="entry name" value="GATASE_TYPE_1"/>
    <property type="match status" value="1"/>
</dbReference>
<feature type="domain" description="Glutamine amidotransferase" evidence="2">
    <location>
        <begin position="5"/>
        <end position="186"/>
    </location>
</feature>
<name>A0A1W2AQJ5_9MICO</name>
<protein>
    <submittedName>
        <fullName evidence="3">Para-aminobenzoate synthetase component 2</fullName>
    </submittedName>
</protein>
<organism evidence="3 4">
    <name type="scientific">Janibacter indicus</name>
    <dbReference type="NCBI Taxonomy" id="857417"/>
    <lineage>
        <taxon>Bacteria</taxon>
        <taxon>Bacillati</taxon>
        <taxon>Actinomycetota</taxon>
        <taxon>Actinomycetes</taxon>
        <taxon>Micrococcales</taxon>
        <taxon>Intrasporangiaceae</taxon>
        <taxon>Janibacter</taxon>
    </lineage>
</organism>
<dbReference type="InterPro" id="IPR017926">
    <property type="entry name" value="GATASE"/>
</dbReference>
<dbReference type="CDD" id="cd01743">
    <property type="entry name" value="GATase1_Anthranilate_Synthase"/>
    <property type="match status" value="1"/>
</dbReference>
<proteinExistence type="predicted"/>
<dbReference type="NCBIfam" id="NF005849">
    <property type="entry name" value="PRK07765.1"/>
    <property type="match status" value="1"/>
</dbReference>
<dbReference type="PRINTS" id="PR00096">
    <property type="entry name" value="GATASE"/>
</dbReference>
<keyword evidence="1" id="KW-0315">Glutamine amidotransferase</keyword>
<dbReference type="SUPFAM" id="SSF52317">
    <property type="entry name" value="Class I glutamine amidotransferase-like"/>
    <property type="match status" value="1"/>
</dbReference>
<evidence type="ECO:0000259" key="2">
    <source>
        <dbReference type="Pfam" id="PF00117"/>
    </source>
</evidence>
<reference evidence="3 4" key="1">
    <citation type="submission" date="2017-04" db="EMBL/GenBank/DDBJ databases">
        <authorList>
            <person name="Afonso C.L."/>
            <person name="Miller P.J."/>
            <person name="Scott M.A."/>
            <person name="Spackman E."/>
            <person name="Goraichik I."/>
            <person name="Dimitrov K.M."/>
            <person name="Suarez D.L."/>
            <person name="Swayne D.E."/>
        </authorList>
    </citation>
    <scope>NUCLEOTIDE SEQUENCE [LARGE SCALE GENOMIC DNA]</scope>
    <source>
        <strain evidence="3 4">CGMCC 1.12511</strain>
    </source>
</reference>
<dbReference type="InterPro" id="IPR029062">
    <property type="entry name" value="Class_I_gatase-like"/>
</dbReference>
<sequence length="218" mass="22557">MSRILVVDNYDSFVFTIVGYLQQLGAETTVVRNDAVAPADGADFDGVLISPGPGTPEEAGVSTAMIEACAERAQPMLGVCLGHQALGLVLGATVGRAPELLHGKTSRVLHDQTGVLAGLASPFTATRYHSLTIDPATVPDTLVPNGHTESGVIMAAHHRDLPLHGVQFHAESVLTEGGHRILANWLAMTGDAGAVERSAGMSPLVRDVEGVARAVAAG</sequence>
<evidence type="ECO:0000256" key="1">
    <source>
        <dbReference type="ARBA" id="ARBA00022962"/>
    </source>
</evidence>
<dbReference type="AlphaFoldDB" id="A0A1W2AQJ5"/>
<dbReference type="Proteomes" id="UP000192634">
    <property type="component" value="Unassembled WGS sequence"/>
</dbReference>
<dbReference type="PANTHER" id="PTHR43418">
    <property type="entry name" value="MULTIFUNCTIONAL TRYPTOPHAN BIOSYNTHESIS PROTEIN-RELATED"/>
    <property type="match status" value="1"/>
</dbReference>
<evidence type="ECO:0000313" key="4">
    <source>
        <dbReference type="Proteomes" id="UP000192634"/>
    </source>
</evidence>
<dbReference type="Pfam" id="PF00117">
    <property type="entry name" value="GATase"/>
    <property type="match status" value="1"/>
</dbReference>
<dbReference type="FunFam" id="3.40.50.880:FF:000003">
    <property type="entry name" value="Anthranilate synthase component II"/>
    <property type="match status" value="1"/>
</dbReference>
<dbReference type="OrthoDB" id="9803598at2"/>
<dbReference type="GO" id="GO:0005829">
    <property type="term" value="C:cytosol"/>
    <property type="evidence" value="ECO:0007669"/>
    <property type="project" value="TreeGrafter"/>
</dbReference>
<dbReference type="GO" id="GO:0000162">
    <property type="term" value="P:L-tryptophan biosynthetic process"/>
    <property type="evidence" value="ECO:0007669"/>
    <property type="project" value="TreeGrafter"/>
</dbReference>
<dbReference type="InterPro" id="IPR050472">
    <property type="entry name" value="Anth_synth/Amidotransfase"/>
</dbReference>
<dbReference type="InterPro" id="IPR006221">
    <property type="entry name" value="TrpG/PapA_dom"/>
</dbReference>